<dbReference type="InterPro" id="IPR003661">
    <property type="entry name" value="HisK_dim/P_dom"/>
</dbReference>
<evidence type="ECO:0000313" key="5">
    <source>
        <dbReference type="EMBL" id="BCL62031.1"/>
    </source>
</evidence>
<dbReference type="AlphaFoldDB" id="A0A8D5JSE6"/>
<feature type="transmembrane region" description="Helical" evidence="3">
    <location>
        <begin position="201"/>
        <end position="227"/>
    </location>
</feature>
<feature type="domain" description="Histidine kinase" evidence="4">
    <location>
        <begin position="454"/>
        <end position="661"/>
    </location>
</feature>
<dbReference type="PANTHER" id="PTHR45569:SF1">
    <property type="entry name" value="SENSOR PROTEIN KDPD"/>
    <property type="match status" value="1"/>
</dbReference>
<dbReference type="Proteomes" id="UP000826725">
    <property type="component" value="Chromosome"/>
</dbReference>
<reference evidence="5" key="1">
    <citation type="submission" date="2020-09" db="EMBL/GenBank/DDBJ databases">
        <title>Desulfogranum mesoprofundum gen. nov., sp. nov., a novel mesophilic, sulfate-reducing chemolithoautotroph isolated from a deep-sea hydrothermal vent chimney in the Suiyo Seamount.</title>
        <authorList>
            <person name="Hashimoto Y."/>
            <person name="Nakagawa S."/>
        </authorList>
    </citation>
    <scope>NUCLEOTIDE SEQUENCE</scope>
    <source>
        <strain evidence="5">KT2</strain>
    </source>
</reference>
<evidence type="ECO:0000259" key="4">
    <source>
        <dbReference type="PROSITE" id="PS50109"/>
    </source>
</evidence>
<dbReference type="CDD" id="cd00082">
    <property type="entry name" value="HisKA"/>
    <property type="match status" value="1"/>
</dbReference>
<feature type="transmembrane region" description="Helical" evidence="3">
    <location>
        <begin position="233"/>
        <end position="252"/>
    </location>
</feature>
<organism evidence="5 6">
    <name type="scientific">Desulfomarina profundi</name>
    <dbReference type="NCBI Taxonomy" id="2772557"/>
    <lineage>
        <taxon>Bacteria</taxon>
        <taxon>Pseudomonadati</taxon>
        <taxon>Thermodesulfobacteriota</taxon>
        <taxon>Desulfobulbia</taxon>
        <taxon>Desulfobulbales</taxon>
        <taxon>Desulfobulbaceae</taxon>
        <taxon>Desulfomarina</taxon>
    </lineage>
</organism>
<feature type="transmembrane region" description="Helical" evidence="3">
    <location>
        <begin position="67"/>
        <end position="88"/>
    </location>
</feature>
<dbReference type="InterPro" id="IPR052023">
    <property type="entry name" value="Histidine_kinase_KdpD"/>
</dbReference>
<gene>
    <name evidence="5" type="ORF">DGMP_27240</name>
</gene>
<keyword evidence="5" id="KW-0808">Transferase</keyword>
<sequence length="661" mass="74343">MQALFALFLLSLEYAFLAYQWTGSFVQVVLVSEVIFAFIWFLMAFHLRDVIAGGFGKISTGFKTKPVIAAVATVAVCGFILCCSLFEVSSVEMSFQTFDPVYFAAIFILAVTLYVAWRLEQFWRRLEAAQRWEYKFFIVGAYLVCGSIAWVMSYRLTYLTILPDHLTLIAGLLSAGGVVMLYAIIHHRLLNRKIFVSRKVIYSFVVPSLLAGYFLGFGTVTLVMRTFGLEMSFVLKWLFLVLGGIGVTVFGLSGKIRSRIHFFISTHFYINKYEYRDEWLALSEQLQGALTEDGVVRALRRVLSASLYTTKIYIWLGDRSKGYSLVSYPENFTGRKKDNFLQPDDPLIEYISVHPYFHGGEKNKSNALKNVLKEKEQFLSSFDLILVAPVSIGSQLPGLIGLGPEYTGGRYGYDDFDLLTALGSQTASALLAVRMAEQLAGARERQAWDRLSAFVLHDIKNAATMLSLLQENAVDHIHEPEFQRDMLESVDDALRRMARVEERLNTLKNEIVVDWQVIDLRHFLEDCCRRLQSKLATMAISIDIKENLQVKGDPSLLTSIIENILINAYQARENNLAVRMVAVQESSTKKIVITILDNGPGILEALLPDALFEPFKTTKKGGSGIGLWQVKKMVEKLEGTITAGNRKNGGARFRLKLNAAG</sequence>
<keyword evidence="3" id="KW-0472">Membrane</keyword>
<dbReference type="InterPro" id="IPR005467">
    <property type="entry name" value="His_kinase_dom"/>
</dbReference>
<protein>
    <recommendedName>
        <fullName evidence="2">histidine kinase</fullName>
        <ecNumber evidence="2">2.7.13.3</ecNumber>
    </recommendedName>
</protein>
<dbReference type="EMBL" id="AP024086">
    <property type="protein sequence ID" value="BCL62031.1"/>
    <property type="molecule type" value="Genomic_DNA"/>
</dbReference>
<evidence type="ECO:0000256" key="2">
    <source>
        <dbReference type="ARBA" id="ARBA00012438"/>
    </source>
</evidence>
<keyword evidence="3" id="KW-0812">Transmembrane</keyword>
<feature type="transmembrane region" description="Helical" evidence="3">
    <location>
        <begin position="168"/>
        <end position="189"/>
    </location>
</feature>
<dbReference type="InterPro" id="IPR014265">
    <property type="entry name" value="XrtA/PrsK"/>
</dbReference>
<dbReference type="Pfam" id="PF02518">
    <property type="entry name" value="HATPase_c"/>
    <property type="match status" value="1"/>
</dbReference>
<feature type="transmembrane region" description="Helical" evidence="3">
    <location>
        <begin position="100"/>
        <end position="117"/>
    </location>
</feature>
<dbReference type="KEGG" id="dbk:DGMP_27240"/>
<dbReference type="SMART" id="SM00387">
    <property type="entry name" value="HATPase_c"/>
    <property type="match status" value="1"/>
</dbReference>
<comment type="catalytic activity">
    <reaction evidence="1">
        <text>ATP + protein L-histidine = ADP + protein N-phospho-L-histidine.</text>
        <dbReference type="EC" id="2.7.13.3"/>
    </reaction>
</comment>
<dbReference type="PANTHER" id="PTHR45569">
    <property type="entry name" value="SENSOR PROTEIN KDPD"/>
    <property type="match status" value="1"/>
</dbReference>
<dbReference type="EC" id="2.7.13.3" evidence="2"/>
<accession>A0A8D5JSE6</accession>
<keyword evidence="5" id="KW-0418">Kinase</keyword>
<evidence type="ECO:0000256" key="1">
    <source>
        <dbReference type="ARBA" id="ARBA00000085"/>
    </source>
</evidence>
<dbReference type="PROSITE" id="PS50109">
    <property type="entry name" value="HIS_KIN"/>
    <property type="match status" value="1"/>
</dbReference>
<evidence type="ECO:0000313" key="6">
    <source>
        <dbReference type="Proteomes" id="UP000826725"/>
    </source>
</evidence>
<feature type="transmembrane region" description="Helical" evidence="3">
    <location>
        <begin position="137"/>
        <end position="156"/>
    </location>
</feature>
<feature type="transmembrane region" description="Helical" evidence="3">
    <location>
        <begin position="25"/>
        <end position="47"/>
    </location>
</feature>
<dbReference type="GO" id="GO:0000155">
    <property type="term" value="F:phosphorelay sensor kinase activity"/>
    <property type="evidence" value="ECO:0007669"/>
    <property type="project" value="InterPro"/>
</dbReference>
<keyword evidence="6" id="KW-1185">Reference proteome</keyword>
<dbReference type="GO" id="GO:0005886">
    <property type="term" value="C:plasma membrane"/>
    <property type="evidence" value="ECO:0007669"/>
    <property type="project" value="TreeGrafter"/>
</dbReference>
<proteinExistence type="predicted"/>
<name>A0A8D5JSE6_9BACT</name>
<dbReference type="InterPro" id="IPR003594">
    <property type="entry name" value="HATPase_dom"/>
</dbReference>
<evidence type="ECO:0000256" key="3">
    <source>
        <dbReference type="SAM" id="Phobius"/>
    </source>
</evidence>
<keyword evidence="3" id="KW-1133">Transmembrane helix</keyword>
<dbReference type="NCBIfam" id="TIGR02916">
    <property type="entry name" value="PEP_his_kin"/>
    <property type="match status" value="1"/>
</dbReference>